<feature type="chain" id="PRO_5003854719" evidence="4">
    <location>
        <begin position="19"/>
        <end position="889"/>
    </location>
</feature>
<evidence type="ECO:0000313" key="10">
    <source>
        <dbReference type="Proteomes" id="UP000006757"/>
    </source>
</evidence>
<sequence length="889" mass="98895">MITTLLLAAAGLAQVATAGDADQQPHLLTNGPGQSAAIPRWDIQSTAKVGTDLGKLSTTGVDTANWHHTTQSRCTLMGCLLDAGVYKDSELWFSENLKGFDGSLFQVPWVYRNEFSLPPAKDGQHFLLETNGITSEADIFINGNQIANSTFQAGSYGGHVYDITCAADEKNAIVVQVHPTNYAYDLAVGFGDWNPYAPDNGTGVWRDINVRQTGDISMGPLSVLIDLPLPAGEKDATVTVRAEAKNRGRSDVSFRANAAIADPSGKAICHLWQDLKLKAGESRVVEFKQTVTQPQIWWPRQWGGQPLYTATVDFTINEQLSDKRETTFGIRSVTSAINQYNDTMFTVNGKPFQVIGAGYNADQFLRWDGRYFADIVEYMFDMGLNTIRLEGKMEQPELYEIGDRAGLMVMAGWECCDKWESFEYNHDLALNPPPVWDDREYGIARYSMAHEAQVMQPHPSMLTFLIGSDYSPDERATRGYIEALQQAGWQVPIIGAASFREPAVIKSGMKMQGPYDWVPPNYWHDLPDTASLQDTRFGSSFGFGSELGAGVGTPELGSLRKFLSDSDLDDLWKNPDKGLYHMSNADSQFHDRKVYNAALFARYGKPSSLEDYLMKAQLSDYEATRAQYEGFASRWNAERPATGIIYWMLNNAWPGLHWNQFDKYLRAAGSYFGTKTGARPEHAAYDYVSRDVWLINRSLDRGGKRSVEIEVLGLDGKVLHQQTLSADTEANKARTIGKVEGLDEVDGVVLLRLLLKDGDAVLSRNVYWLGASLDELDWEASDWWYTPTTKYADYTALSSLKPADVATTVTRGKDGYQLTLENRSDVPAFFVSVNLIDAQGHDFNPTVWSDNYVTLWPHEKMDLIARVRGGNAAKVQVKGYNVEAGEVAL</sequence>
<dbReference type="Proteomes" id="UP000006757">
    <property type="component" value="Unassembled WGS sequence"/>
</dbReference>
<keyword evidence="10" id="KW-1185">Reference proteome</keyword>
<evidence type="ECO:0000256" key="2">
    <source>
        <dbReference type="ARBA" id="ARBA00022801"/>
    </source>
</evidence>
<reference evidence="9 10" key="1">
    <citation type="journal article" date="2012" name="Eukaryot. Cell">
        <title>Genome sequence of the Trichosporon asahii environmental strain CBS 8904.</title>
        <authorList>
            <person name="Yang R.Y."/>
            <person name="Li H.T."/>
            <person name="Zhu H."/>
            <person name="Zhou G.P."/>
            <person name="Wang M."/>
            <person name="Wang L."/>
        </authorList>
    </citation>
    <scope>NUCLEOTIDE SEQUENCE [LARGE SCALE GENOMIC DNA]</scope>
    <source>
        <strain evidence="9 10">CBS 8904</strain>
    </source>
</reference>
<evidence type="ECO:0000313" key="9">
    <source>
        <dbReference type="EMBL" id="EKC99488.1"/>
    </source>
</evidence>
<dbReference type="InParanoid" id="K1WCX5"/>
<keyword evidence="4" id="KW-0732">Signal</keyword>
<feature type="domain" description="Exo-beta-D-glucosaminidase Ig-fold" evidence="7">
    <location>
        <begin position="783"/>
        <end position="882"/>
    </location>
</feature>
<dbReference type="Pfam" id="PF22666">
    <property type="entry name" value="Glyco_hydro_2_N2"/>
    <property type="match status" value="1"/>
</dbReference>
<dbReference type="HOGENOM" id="CLU_005015_2_4_1"/>
<feature type="domain" description="Beta-mannosidase-like galactose-binding" evidence="8">
    <location>
        <begin position="63"/>
        <end position="180"/>
    </location>
</feature>
<dbReference type="STRING" id="1220162.K1WCX5"/>
<dbReference type="SUPFAM" id="SSF51445">
    <property type="entry name" value="(Trans)glycosidases"/>
    <property type="match status" value="1"/>
</dbReference>
<keyword evidence="2" id="KW-0378">Hydrolase</keyword>
<dbReference type="InterPro" id="IPR006102">
    <property type="entry name" value="Ig-like_GH2"/>
</dbReference>
<dbReference type="Gene3D" id="2.60.40.10">
    <property type="entry name" value="Immunoglobulins"/>
    <property type="match status" value="3"/>
</dbReference>
<dbReference type="SUPFAM" id="SSF49785">
    <property type="entry name" value="Galactose-binding domain-like"/>
    <property type="match status" value="1"/>
</dbReference>
<dbReference type="SUPFAM" id="SSF49303">
    <property type="entry name" value="beta-Galactosidase/glucuronidase domain"/>
    <property type="match status" value="3"/>
</dbReference>
<dbReference type="GO" id="GO:0005975">
    <property type="term" value="P:carbohydrate metabolic process"/>
    <property type="evidence" value="ECO:0007669"/>
    <property type="project" value="InterPro"/>
</dbReference>
<dbReference type="InterPro" id="IPR041351">
    <property type="entry name" value="Ig_GlcNase"/>
</dbReference>
<dbReference type="InterPro" id="IPR043534">
    <property type="entry name" value="EBDG/EBM"/>
</dbReference>
<feature type="domain" description="Mannosidase Ig/CBM-like" evidence="6">
    <location>
        <begin position="691"/>
        <end position="769"/>
    </location>
</feature>
<dbReference type="PANTHER" id="PTHR43536">
    <property type="entry name" value="MANNOSYLGLYCOPROTEIN ENDO-BETA-MANNOSIDASE"/>
    <property type="match status" value="1"/>
</dbReference>
<dbReference type="OMA" id="AWPNLHW"/>
<gene>
    <name evidence="9" type="ORF">A1Q2_06220</name>
</gene>
<evidence type="ECO:0000259" key="7">
    <source>
        <dbReference type="Pfam" id="PF18368"/>
    </source>
</evidence>
<dbReference type="eggNOG" id="KOG2230">
    <property type="taxonomic scope" value="Eukaryota"/>
</dbReference>
<dbReference type="PANTHER" id="PTHR43536:SF1">
    <property type="entry name" value="MANNOSYLGLYCOPROTEIN ENDO-BETA-MANNOSIDASE"/>
    <property type="match status" value="1"/>
</dbReference>
<feature type="signal peptide" evidence="4">
    <location>
        <begin position="1"/>
        <end position="18"/>
    </location>
</feature>
<protein>
    <submittedName>
        <fullName evidence="9">Exo-beta-D-glucosaminidase</fullName>
    </submittedName>
</protein>
<dbReference type="InterPro" id="IPR041447">
    <property type="entry name" value="Mannosidase_ig"/>
</dbReference>
<dbReference type="InterPro" id="IPR013783">
    <property type="entry name" value="Ig-like_fold"/>
</dbReference>
<keyword evidence="3" id="KW-0326">Glycosidase</keyword>
<accession>K1WCX5</accession>
<dbReference type="Gene3D" id="3.20.20.80">
    <property type="entry name" value="Glycosidases"/>
    <property type="match status" value="1"/>
</dbReference>
<evidence type="ECO:0000256" key="1">
    <source>
        <dbReference type="ARBA" id="ARBA00007401"/>
    </source>
</evidence>
<organism evidence="9 10">
    <name type="scientific">Trichosporon asahii var. asahii (strain CBS 8904)</name>
    <name type="common">Yeast</name>
    <dbReference type="NCBI Taxonomy" id="1220162"/>
    <lineage>
        <taxon>Eukaryota</taxon>
        <taxon>Fungi</taxon>
        <taxon>Dikarya</taxon>
        <taxon>Basidiomycota</taxon>
        <taxon>Agaricomycotina</taxon>
        <taxon>Tremellomycetes</taxon>
        <taxon>Trichosporonales</taxon>
        <taxon>Trichosporonaceae</taxon>
        <taxon>Trichosporon</taxon>
    </lineage>
</organism>
<dbReference type="EMBL" id="AMBO01000371">
    <property type="protein sequence ID" value="EKC99488.1"/>
    <property type="molecule type" value="Genomic_DNA"/>
</dbReference>
<evidence type="ECO:0000259" key="6">
    <source>
        <dbReference type="Pfam" id="PF17786"/>
    </source>
</evidence>
<dbReference type="Pfam" id="PF00703">
    <property type="entry name" value="Glyco_hydro_2"/>
    <property type="match status" value="1"/>
</dbReference>
<evidence type="ECO:0000256" key="4">
    <source>
        <dbReference type="SAM" id="SignalP"/>
    </source>
</evidence>
<evidence type="ECO:0000259" key="5">
    <source>
        <dbReference type="Pfam" id="PF00703"/>
    </source>
</evidence>
<dbReference type="Gene3D" id="2.60.120.260">
    <property type="entry name" value="Galactose-binding domain-like"/>
    <property type="match status" value="1"/>
</dbReference>
<dbReference type="InterPro" id="IPR054593">
    <property type="entry name" value="Beta-mannosidase-like_N2"/>
</dbReference>
<dbReference type="GO" id="GO:0004553">
    <property type="term" value="F:hydrolase activity, hydrolyzing O-glycosyl compounds"/>
    <property type="evidence" value="ECO:0007669"/>
    <property type="project" value="InterPro"/>
</dbReference>
<dbReference type="InterPro" id="IPR036156">
    <property type="entry name" value="Beta-gal/glucu_dom_sf"/>
</dbReference>
<feature type="domain" description="Glycoside hydrolase family 2 immunoglobulin-like beta-sandwich" evidence="5">
    <location>
        <begin position="234"/>
        <end position="331"/>
    </location>
</feature>
<dbReference type="InterPro" id="IPR008979">
    <property type="entry name" value="Galactose-bd-like_sf"/>
</dbReference>
<dbReference type="Pfam" id="PF17786">
    <property type="entry name" value="Mannosidase_ig"/>
    <property type="match status" value="1"/>
</dbReference>
<dbReference type="AlphaFoldDB" id="K1WCX5"/>
<dbReference type="InterPro" id="IPR017853">
    <property type="entry name" value="GH"/>
</dbReference>
<evidence type="ECO:0000259" key="8">
    <source>
        <dbReference type="Pfam" id="PF22666"/>
    </source>
</evidence>
<comment type="caution">
    <text evidence="9">The sequence shown here is derived from an EMBL/GenBank/DDBJ whole genome shotgun (WGS) entry which is preliminary data.</text>
</comment>
<proteinExistence type="inferred from homology"/>
<evidence type="ECO:0000256" key="3">
    <source>
        <dbReference type="ARBA" id="ARBA00023295"/>
    </source>
</evidence>
<comment type="similarity">
    <text evidence="1">Belongs to the glycosyl hydrolase 2 family.</text>
</comment>
<name>K1WCX5_TRIAC</name>
<dbReference type="Pfam" id="PF18368">
    <property type="entry name" value="Ig_GlcNase"/>
    <property type="match status" value="1"/>
</dbReference>